<dbReference type="STRING" id="414778.BCM40_13660"/>
<dbReference type="EMBL" id="CP016543">
    <property type="protein sequence ID" value="ANU24325.1"/>
    <property type="molecule type" value="Genomic_DNA"/>
</dbReference>
<evidence type="ECO:0000313" key="3">
    <source>
        <dbReference type="EMBL" id="ANU24325.1"/>
    </source>
</evidence>
<accession>A0A1C7EKR4</accession>
<dbReference type="Gene3D" id="3.40.50.2000">
    <property type="entry name" value="Glycogen Phosphorylase B"/>
    <property type="match status" value="2"/>
</dbReference>
<gene>
    <name evidence="3" type="ORF">BCM40_13660</name>
</gene>
<evidence type="ECO:0000259" key="2">
    <source>
        <dbReference type="Pfam" id="PF13439"/>
    </source>
</evidence>
<dbReference type="InterPro" id="IPR050194">
    <property type="entry name" value="Glycosyltransferase_grp1"/>
</dbReference>
<dbReference type="PANTHER" id="PTHR45947">
    <property type="entry name" value="SULFOQUINOVOSYL TRANSFERASE SQD2"/>
    <property type="match status" value="1"/>
</dbReference>
<sequence length="421" mass="46471">MNKKALFISDHGDPLAKLGGKQSGGQNNYVKQLALALENKGWQVDVVTHWCDASAPQIETFGAMCRVIRLEAGHKGFVSKNEMYSMLPAFYKELKTTLNLASYDIVHTHYWLSGLIGKKLKKEFGLPYVHTTHSLAWAKERATGIHDQRRTNAEKAILKNTDLVVATTQNEKQLIKSHINSPSPIQVVPIGVDEAFKVRGNRTHLRKKLGYSSPLFVFAGRLEVTKGIFTLLKAFQLLVEKNKSIELPHLVIAGGDTEDFDLKTGLPKDKKLRKAIKGIENQVTFLGPQTQEELALLFNSATATIVPSFYESFGMVAAEAQACGSPVIASNVGGLKNVVQDGISGLLVETKNHIDLAIAMDILSANALLTERLSRQADKIARKDFNWDSISSRINSLYEVIIHGRSNAFVSNRPGRDARRG</sequence>
<dbReference type="GO" id="GO:0016757">
    <property type="term" value="F:glycosyltransferase activity"/>
    <property type="evidence" value="ECO:0007669"/>
    <property type="project" value="InterPro"/>
</dbReference>
<dbReference type="SUPFAM" id="SSF53756">
    <property type="entry name" value="UDP-Glycosyltransferase/glycogen phosphorylase"/>
    <property type="match status" value="1"/>
</dbReference>
<dbReference type="Pfam" id="PF13439">
    <property type="entry name" value="Glyco_transf_4"/>
    <property type="match status" value="1"/>
</dbReference>
<protein>
    <submittedName>
        <fullName evidence="3">Glycosyl transferase family 1</fullName>
    </submittedName>
</protein>
<dbReference type="PANTHER" id="PTHR45947:SF3">
    <property type="entry name" value="SULFOQUINOVOSYL TRANSFERASE SQD2"/>
    <property type="match status" value="1"/>
</dbReference>
<evidence type="ECO:0000259" key="1">
    <source>
        <dbReference type="Pfam" id="PF00534"/>
    </source>
</evidence>
<keyword evidence="3" id="KW-0808">Transferase</keyword>
<reference evidence="3" key="1">
    <citation type="submission" date="2016-10" db="EMBL/GenBank/DDBJ databases">
        <authorList>
            <person name="See-Too W.S."/>
        </authorList>
    </citation>
    <scope>NUCLEOTIDE SEQUENCE</scope>
    <source>
        <strain evidence="3">DSM 22276</strain>
    </source>
</reference>
<evidence type="ECO:0000313" key="4">
    <source>
        <dbReference type="Proteomes" id="UP000092495"/>
    </source>
</evidence>
<feature type="domain" description="Glycosyl transferase family 1" evidence="1">
    <location>
        <begin position="212"/>
        <end position="379"/>
    </location>
</feature>
<feature type="domain" description="Glycosyltransferase subfamily 4-like N-terminal" evidence="2">
    <location>
        <begin position="24"/>
        <end position="194"/>
    </location>
</feature>
<keyword evidence="4" id="KW-1185">Reference proteome</keyword>
<name>A0A1C7EKR4_9BACL</name>
<dbReference type="Proteomes" id="UP000092495">
    <property type="component" value="Chromosome"/>
</dbReference>
<dbReference type="RefSeq" id="WP_065527281.1">
    <property type="nucleotide sequence ID" value="NZ_CP016543.2"/>
</dbReference>
<proteinExistence type="predicted"/>
<organism evidence="3 4">
    <name type="scientific">Planococcus donghaensis</name>
    <dbReference type="NCBI Taxonomy" id="414778"/>
    <lineage>
        <taxon>Bacteria</taxon>
        <taxon>Bacillati</taxon>
        <taxon>Bacillota</taxon>
        <taxon>Bacilli</taxon>
        <taxon>Bacillales</taxon>
        <taxon>Caryophanaceae</taxon>
        <taxon>Planococcus</taxon>
    </lineage>
</organism>
<dbReference type="AlphaFoldDB" id="A0A1C7EKR4"/>
<dbReference type="InterPro" id="IPR001296">
    <property type="entry name" value="Glyco_trans_1"/>
</dbReference>
<dbReference type="OrthoDB" id="9803279at2"/>
<dbReference type="InterPro" id="IPR028098">
    <property type="entry name" value="Glyco_trans_4-like_N"/>
</dbReference>
<dbReference type="Pfam" id="PF00534">
    <property type="entry name" value="Glycos_transf_1"/>
    <property type="match status" value="1"/>
</dbReference>
<dbReference type="KEGG" id="pdg:BCM40_13660"/>